<gene>
    <name evidence="1" type="ordered locus">VMUT_0991</name>
</gene>
<keyword evidence="2" id="KW-1185">Reference proteome</keyword>
<dbReference type="AlphaFoldDB" id="F0QXG0"/>
<protein>
    <submittedName>
        <fullName evidence="1">Uncharacterized protein</fullName>
    </submittedName>
</protein>
<sequence>MGIGGLAMNSWSESVRLANLLLRRLRDFDGRGVKAFFTRGCYRHDLVSWRFDGKAIRCLRSWYIRALVSVASVLHPLVKAYGVKAVESVVNDLDITRIDVRENLLSDVAELVYEAVLSQANGAVGNANSDLVVARLINNSIGDLMAQISRVEGLMRKCRDGEVNLEGEELDCQDLWLYEAELRQVLSELQRLAKKYNVSAEPSKTPWWLFKT</sequence>
<dbReference type="eggNOG" id="arCOG13761">
    <property type="taxonomic scope" value="Archaea"/>
</dbReference>
<evidence type="ECO:0000313" key="1">
    <source>
        <dbReference type="EMBL" id="ADY01199.1"/>
    </source>
</evidence>
<name>F0QXG0_VULM7</name>
<reference evidence="1 2" key="1">
    <citation type="journal article" date="2011" name="J. Bacteriol.">
        <title>Complete genome sequence of 'Vulcanisaeta moutnovskia' strain 768-28, a novel member of the hyperthermophilic crenarchaeal genus vulcanisaeta.</title>
        <authorList>
            <person name="Gumerov V.M."/>
            <person name="Mardanov A.V."/>
            <person name="Beletsky A.V."/>
            <person name="Prokofeva M.I."/>
            <person name="Bonch-Osmolovskaya E.A."/>
            <person name="Ravin N.V."/>
            <person name="Skryabin K.G."/>
        </authorList>
    </citation>
    <scope>NUCLEOTIDE SEQUENCE [LARGE SCALE GENOMIC DNA]</scope>
    <source>
        <strain evidence="1 2">768-28</strain>
    </source>
</reference>
<dbReference type="EMBL" id="CP002529">
    <property type="protein sequence ID" value="ADY01199.1"/>
    <property type="molecule type" value="Genomic_DNA"/>
</dbReference>
<proteinExistence type="predicted"/>
<dbReference type="Proteomes" id="UP000007485">
    <property type="component" value="Chromosome"/>
</dbReference>
<organism evidence="1 2">
    <name type="scientific">Vulcanisaeta moutnovskia (strain 768-28)</name>
    <dbReference type="NCBI Taxonomy" id="985053"/>
    <lineage>
        <taxon>Archaea</taxon>
        <taxon>Thermoproteota</taxon>
        <taxon>Thermoprotei</taxon>
        <taxon>Thermoproteales</taxon>
        <taxon>Thermoproteaceae</taxon>
        <taxon>Vulcanisaeta</taxon>
    </lineage>
</organism>
<accession>F0QXG0</accession>
<dbReference type="KEGG" id="vmo:VMUT_0991"/>
<evidence type="ECO:0000313" key="2">
    <source>
        <dbReference type="Proteomes" id="UP000007485"/>
    </source>
</evidence>
<dbReference type="HOGENOM" id="CLU_1297546_0_0_2"/>